<protein>
    <submittedName>
        <fullName evidence="2">9189_t:CDS:1</fullName>
    </submittedName>
</protein>
<reference evidence="2 3" key="1">
    <citation type="submission" date="2021-06" db="EMBL/GenBank/DDBJ databases">
        <authorList>
            <person name="Kallberg Y."/>
            <person name="Tangrot J."/>
            <person name="Rosling A."/>
        </authorList>
    </citation>
    <scope>NUCLEOTIDE SEQUENCE [LARGE SCALE GENOMIC DNA]</scope>
    <source>
        <strain evidence="2 3">120-4 pot B 10/14</strain>
    </source>
</reference>
<dbReference type="Proteomes" id="UP000789901">
    <property type="component" value="Unassembled WGS sequence"/>
</dbReference>
<accession>A0ABN7WX82</accession>
<organism evidence="2 3">
    <name type="scientific">Gigaspora margarita</name>
    <dbReference type="NCBI Taxonomy" id="4874"/>
    <lineage>
        <taxon>Eukaryota</taxon>
        <taxon>Fungi</taxon>
        <taxon>Fungi incertae sedis</taxon>
        <taxon>Mucoromycota</taxon>
        <taxon>Glomeromycotina</taxon>
        <taxon>Glomeromycetes</taxon>
        <taxon>Diversisporales</taxon>
        <taxon>Gigasporaceae</taxon>
        <taxon>Gigaspora</taxon>
    </lineage>
</organism>
<name>A0ABN7WX82_GIGMA</name>
<keyword evidence="3" id="KW-1185">Reference proteome</keyword>
<keyword evidence="1" id="KW-0812">Transmembrane</keyword>
<keyword evidence="1" id="KW-1133">Transmembrane helix</keyword>
<dbReference type="EMBL" id="CAJVQB010067119">
    <property type="protein sequence ID" value="CAG8841861.1"/>
    <property type="molecule type" value="Genomic_DNA"/>
</dbReference>
<evidence type="ECO:0000256" key="1">
    <source>
        <dbReference type="SAM" id="Phobius"/>
    </source>
</evidence>
<sequence length="184" mass="21164">TKKLKQLNEENVVVRYDSLGYPSYYLSIQTFISKFMSALILEAIYMAVYGTCYLKIVEALVQELTITVSNHNFLFGDSQKLVSLVYLIINLNESNKSIHDKQLAIFVRPQWYIGSISTTHMANIFALLAYNPVKRSMGTLLKKLVKITLPIDKHGTYLALQEKIQDIELGLHNFHYVKKRLCEL</sequence>
<comment type="caution">
    <text evidence="2">The sequence shown here is derived from an EMBL/GenBank/DDBJ whole genome shotgun (WGS) entry which is preliminary data.</text>
</comment>
<gene>
    <name evidence="2" type="ORF">GMARGA_LOCUS35670</name>
</gene>
<evidence type="ECO:0000313" key="3">
    <source>
        <dbReference type="Proteomes" id="UP000789901"/>
    </source>
</evidence>
<evidence type="ECO:0000313" key="2">
    <source>
        <dbReference type="EMBL" id="CAG8841861.1"/>
    </source>
</evidence>
<feature type="non-terminal residue" evidence="2">
    <location>
        <position position="1"/>
    </location>
</feature>
<feature type="transmembrane region" description="Helical" evidence="1">
    <location>
        <begin position="35"/>
        <end position="56"/>
    </location>
</feature>
<proteinExistence type="predicted"/>
<feature type="transmembrane region" description="Helical" evidence="1">
    <location>
        <begin position="111"/>
        <end position="133"/>
    </location>
</feature>
<keyword evidence="1" id="KW-0472">Membrane</keyword>